<keyword evidence="2" id="KW-0547">Nucleotide-binding</keyword>
<proteinExistence type="inferred from homology"/>
<dbReference type="SMART" id="SM00382">
    <property type="entry name" value="AAA"/>
    <property type="match status" value="1"/>
</dbReference>
<dbReference type="SUPFAM" id="SSF52540">
    <property type="entry name" value="P-loop containing nucleoside triphosphate hydrolases"/>
    <property type="match status" value="1"/>
</dbReference>
<dbReference type="EC" id="7.3.2.6" evidence="6"/>
<dbReference type="InterPro" id="IPR003439">
    <property type="entry name" value="ABC_transporter-like_ATP-bd"/>
</dbReference>
<evidence type="ECO:0000256" key="3">
    <source>
        <dbReference type="ARBA" id="ARBA00022840"/>
    </source>
</evidence>
<reference evidence="10" key="1">
    <citation type="journal article" date="2008" name="ISME J.">
        <title>Hindsight in the relative abundance, metabolic potential and genome dynamics of uncultivated marine archaea from comparative metagenomic analyses of bathypelagic plankton of different oceanic regions.</title>
        <authorList>
            <person name="Martin-Cuadrado A.B."/>
            <person name="Rodriguez-Valera F."/>
            <person name="Moreira D."/>
            <person name="Alba J.C."/>
            <person name="Ivars-Martinez E."/>
            <person name="Henn M.R."/>
            <person name="Talla E."/>
            <person name="Lopez-Garcia P."/>
        </authorList>
    </citation>
    <scope>NUCLEOTIDE SEQUENCE</scope>
</reference>
<evidence type="ECO:0000256" key="2">
    <source>
        <dbReference type="ARBA" id="ARBA00022741"/>
    </source>
</evidence>
<dbReference type="GO" id="GO:0005524">
    <property type="term" value="F:ATP binding"/>
    <property type="evidence" value="ECO:0007669"/>
    <property type="project" value="UniProtKB-KW"/>
</dbReference>
<dbReference type="PANTHER" id="PTHR42781:SF4">
    <property type="entry name" value="SPERMIDINE_PUTRESCINE IMPORT ATP-BINDING PROTEIN POTA"/>
    <property type="match status" value="1"/>
</dbReference>
<evidence type="ECO:0000256" key="4">
    <source>
        <dbReference type="ARBA" id="ARBA00038307"/>
    </source>
</evidence>
<dbReference type="InterPro" id="IPR027417">
    <property type="entry name" value="P-loop_NTPase"/>
</dbReference>
<feature type="domain" description="ABC transporter" evidence="9">
    <location>
        <begin position="3"/>
        <end position="229"/>
    </location>
</feature>
<accession>B3V6F8</accession>
<dbReference type="GO" id="GO:0016887">
    <property type="term" value="F:ATP hydrolysis activity"/>
    <property type="evidence" value="ECO:0007669"/>
    <property type="project" value="InterPro"/>
</dbReference>
<evidence type="ECO:0000256" key="1">
    <source>
        <dbReference type="ARBA" id="ARBA00022448"/>
    </source>
</evidence>
<keyword evidence="1" id="KW-0813">Transport</keyword>
<dbReference type="SUPFAM" id="SSF50331">
    <property type="entry name" value="MOP-like"/>
    <property type="match status" value="1"/>
</dbReference>
<dbReference type="InterPro" id="IPR008995">
    <property type="entry name" value="Mo/tungstate-bd_C_term_dom"/>
</dbReference>
<dbReference type="InterPro" id="IPR050093">
    <property type="entry name" value="ABC_SmlMolc_Importer"/>
</dbReference>
<dbReference type="EMBL" id="EU686635">
    <property type="protein sequence ID" value="ACF09882.1"/>
    <property type="molecule type" value="Genomic_DNA"/>
</dbReference>
<name>B3V6F8_9ARCH</name>
<dbReference type="AlphaFoldDB" id="B3V6F8"/>
<evidence type="ECO:0000256" key="8">
    <source>
        <dbReference type="ARBA" id="ARBA00047936"/>
    </source>
</evidence>
<evidence type="ECO:0000256" key="7">
    <source>
        <dbReference type="ARBA" id="ARBA00041133"/>
    </source>
</evidence>
<evidence type="ECO:0000256" key="6">
    <source>
        <dbReference type="ARBA" id="ARBA00039025"/>
    </source>
</evidence>
<keyword evidence="3" id="KW-0067">ATP-binding</keyword>
<dbReference type="Gene3D" id="3.40.50.300">
    <property type="entry name" value="P-loop containing nucleotide triphosphate hydrolases"/>
    <property type="match status" value="1"/>
</dbReference>
<dbReference type="GO" id="GO:1901238">
    <property type="term" value="F:ABC-type tungstate transporter activity"/>
    <property type="evidence" value="ECO:0007669"/>
    <property type="project" value="UniProtKB-EC"/>
</dbReference>
<evidence type="ECO:0000256" key="5">
    <source>
        <dbReference type="ARBA" id="ARBA00038781"/>
    </source>
</evidence>
<protein>
    <recommendedName>
        <fullName evidence="7">Molybdate/tungstate import ATP-binding protein WtpC</fullName>
        <ecNumber evidence="6">7.3.2.6</ecNumber>
    </recommendedName>
</protein>
<comment type="subunit">
    <text evidence="5">The complex is composed of two ATP-binding proteins (WtpC), two transmembrane proteins (WtpB) and a solute-binding protein (WtpA).</text>
</comment>
<dbReference type="Pfam" id="PF00005">
    <property type="entry name" value="ABC_tran"/>
    <property type="match status" value="1"/>
</dbReference>
<reference evidence="10" key="2">
    <citation type="submission" date="2008-05" db="EMBL/GenBank/DDBJ databases">
        <authorList>
            <person name="Martin-Cuadrado A.-B."/>
            <person name="Rodriguez-Valera F."/>
            <person name="Moreira D."/>
            <person name="Alba J.-C."/>
            <person name="Ivars-Martinez E."/>
            <person name="Henn M.R."/>
            <person name="Talla E."/>
            <person name="Lopez-Garcia P."/>
        </authorList>
    </citation>
    <scope>NUCLEOTIDE SEQUENCE</scope>
</reference>
<sequence length="347" mass="38349">MTLKIESLIKSFNSFKLGPLDHEFNHGLNVITGNIGSGKTTLLNMISGLVKPDDGSIFFHNSLLNNILPENRQIGYLFQNNALFPHLTVFDNVAFGIPSWKEGNSVNLVSTILDDFGLSNLADRQIFNLSGGETKKVSLARTLISDPKLLLLDEPLVHLDLSNKLDLISKIKLILDTRKIPILLVTHYPSDVYSISDSILSINTGKFVSNYDSIPTSVNHSNLLPQMFGSLNLIHGIVIESSAGISVIRSNNLLIKVLGKCEIGSNVVVAINSNEILISKSQINNSHFNMIQAKILRVLNQTPLAEIHVANDDFCLIARIDPSFLKNTRLVENEEVYISFQSTLFES</sequence>
<comment type="catalytic activity">
    <reaction evidence="8">
        <text>tungstate(in) + ATP + H2O = tungstate(out) + ADP + phosphate + H(+)</text>
        <dbReference type="Rhea" id="RHEA:35027"/>
        <dbReference type="ChEBI" id="CHEBI:15377"/>
        <dbReference type="ChEBI" id="CHEBI:15378"/>
        <dbReference type="ChEBI" id="CHEBI:30616"/>
        <dbReference type="ChEBI" id="CHEBI:43474"/>
        <dbReference type="ChEBI" id="CHEBI:46502"/>
        <dbReference type="ChEBI" id="CHEBI:456216"/>
        <dbReference type="EC" id="7.3.2.6"/>
    </reaction>
</comment>
<dbReference type="InterPro" id="IPR003593">
    <property type="entry name" value="AAA+_ATPase"/>
</dbReference>
<organism evidence="10">
    <name type="scientific">uncultured marine crenarchaeote AD1000-23-H12</name>
    <dbReference type="NCBI Taxonomy" id="526638"/>
    <lineage>
        <taxon>Archaea</taxon>
        <taxon>Nitrososphaerota</taxon>
        <taxon>Nitrososphaeria</taxon>
        <taxon>Nitrosopumilales</taxon>
        <taxon>environmental samples</taxon>
    </lineage>
</organism>
<dbReference type="PANTHER" id="PTHR42781">
    <property type="entry name" value="SPERMIDINE/PUTRESCINE IMPORT ATP-BINDING PROTEIN POTA"/>
    <property type="match status" value="1"/>
</dbReference>
<evidence type="ECO:0000313" key="10">
    <source>
        <dbReference type="EMBL" id="ACF09882.1"/>
    </source>
</evidence>
<evidence type="ECO:0000259" key="9">
    <source>
        <dbReference type="PROSITE" id="PS50893"/>
    </source>
</evidence>
<comment type="similarity">
    <text evidence="4">Belongs to the ABC transporter superfamily. Sulfate/tungstate importer (TC 3.A.1.6) family.</text>
</comment>
<dbReference type="PROSITE" id="PS50893">
    <property type="entry name" value="ABC_TRANSPORTER_2"/>
    <property type="match status" value="1"/>
</dbReference>